<organism evidence="2 3">
    <name type="scientific">Leucobacter komagatae</name>
    <dbReference type="NCBI Taxonomy" id="55969"/>
    <lineage>
        <taxon>Bacteria</taxon>
        <taxon>Bacillati</taxon>
        <taxon>Actinomycetota</taxon>
        <taxon>Actinomycetes</taxon>
        <taxon>Micrococcales</taxon>
        <taxon>Microbacteriaceae</taxon>
        <taxon>Leucobacter</taxon>
    </lineage>
</organism>
<dbReference type="SUPFAM" id="SSF50370">
    <property type="entry name" value="Ricin B-like lectins"/>
    <property type="match status" value="1"/>
</dbReference>
<dbReference type="Proteomes" id="UP000319094">
    <property type="component" value="Unassembled WGS sequence"/>
</dbReference>
<dbReference type="OrthoDB" id="8781117at2"/>
<protein>
    <recommendedName>
        <fullName evidence="4">Bacterial Ig domain-containing protein</fullName>
    </recommendedName>
</protein>
<evidence type="ECO:0000256" key="1">
    <source>
        <dbReference type="SAM" id="SignalP"/>
    </source>
</evidence>
<feature type="signal peptide" evidence="1">
    <location>
        <begin position="1"/>
        <end position="31"/>
    </location>
</feature>
<name>A0A542Y5Q0_9MICO</name>
<dbReference type="InterPro" id="IPR035992">
    <property type="entry name" value="Ricin_B-like_lectins"/>
</dbReference>
<evidence type="ECO:0000313" key="2">
    <source>
        <dbReference type="EMBL" id="TQL43401.1"/>
    </source>
</evidence>
<dbReference type="Gene3D" id="2.60.40.10">
    <property type="entry name" value="Immunoglobulins"/>
    <property type="match status" value="4"/>
</dbReference>
<proteinExistence type="predicted"/>
<keyword evidence="1" id="KW-0732">Signal</keyword>
<dbReference type="AlphaFoldDB" id="A0A542Y5Q0"/>
<feature type="chain" id="PRO_5039436431" description="Bacterial Ig domain-containing protein" evidence="1">
    <location>
        <begin position="32"/>
        <end position="898"/>
    </location>
</feature>
<sequence length="898" mass="92573">MSQHKRFRRVTAGMATALVAFTGVGAGAAFAEEPAAPSQIERVAGQEIPAAVLNAERLEGKFVIAGEGRSYYVYPAPQGMTFVQTLDDQRYYDDALVNSSAQFGFYTFPGLGRAGEVRSADGRCLTQTEPMVMMSCNGDVKQQFRLRENAQLVAVDTGYGLHGVRRTQWDGEPPLHATNRVMGASTLRLSLLQPSKPDYPEFSAQLKSVDAPNRSAVISGTGKPGGEVTLNGGSSVRIAADGTWSGSVAQLAFGDNSVRVDYFEDGVRTSSASVTVRLEIAPLSARAEFSNDLSSFASISGTAHPGATVEITRGNALVASGISDAATGAYRFDVAPPHAGGVQSYAARQIVDGKDAGSASVQIDFGAAVTIATPVSGQVHGGGPLRFQGHGVAGGLVSLTQRGVTGVQGSATVASNGVWTIELNSVAHKNALFVVEQRGRGANTTTASVEINVGVTGEELDVLTPVQGSNVAPGVVKFAGTANAGSTVELRSNLTGNLLGSATTDASGRWSADVNRPLTAGNYTILVQNGGLQVARSFVVTAPVVQEKLEVTAPVQGERLRPGTVTFVGTANAGARIELRSNVSGALLGSTTANSLGNWVTDVNRPLGAGDYRIVVKNGTLEVQRSFIVGDTPVAAPLTVTSPAQQATVAPGIVTFRGAAAPGAAIEIRSITTHALLGHGTANGSGAWVIDINRPLGADTYAFRVQSGTQSVERQFKVATTPSVNEQLAVATPAAGGTVKTGKVTFTGTANAGAKVELRSNVSGVLLGEGTANQAGNWSAETQRALTPGMYTVVVKNGSKTVERTFRVADIPVVGQLDVVAPAQGATVNPGPVAFTGTADPAAKVVLRSNVSGLSLGETTADGAGKWSVRTDIQLGVGSYTILVQSEGNEVARSFQIR</sequence>
<comment type="caution">
    <text evidence="2">The sequence shown here is derived from an EMBL/GenBank/DDBJ whole genome shotgun (WGS) entry which is preliminary data.</text>
</comment>
<dbReference type="InterPro" id="IPR013783">
    <property type="entry name" value="Ig-like_fold"/>
</dbReference>
<keyword evidence="3" id="KW-1185">Reference proteome</keyword>
<accession>A0A542Y5Q0</accession>
<dbReference type="GO" id="GO:0005975">
    <property type="term" value="P:carbohydrate metabolic process"/>
    <property type="evidence" value="ECO:0007669"/>
    <property type="project" value="UniProtKB-ARBA"/>
</dbReference>
<dbReference type="EMBL" id="VFON01000001">
    <property type="protein sequence ID" value="TQL43401.1"/>
    <property type="molecule type" value="Genomic_DNA"/>
</dbReference>
<evidence type="ECO:0008006" key="4">
    <source>
        <dbReference type="Google" id="ProtNLM"/>
    </source>
</evidence>
<gene>
    <name evidence="2" type="ORF">FB468_1422</name>
</gene>
<reference evidence="2 3" key="1">
    <citation type="submission" date="2019-06" db="EMBL/GenBank/DDBJ databases">
        <title>Sequencing the genomes of 1000 actinobacteria strains.</title>
        <authorList>
            <person name="Klenk H.-P."/>
        </authorList>
    </citation>
    <scope>NUCLEOTIDE SEQUENCE [LARGE SCALE GENOMIC DNA]</scope>
    <source>
        <strain evidence="2 3">DSM 8803</strain>
    </source>
</reference>
<dbReference type="RefSeq" id="WP_141886723.1">
    <property type="nucleotide sequence ID" value="NZ_BAAAUY010000010.1"/>
</dbReference>
<evidence type="ECO:0000313" key="3">
    <source>
        <dbReference type="Proteomes" id="UP000319094"/>
    </source>
</evidence>